<dbReference type="RefSeq" id="WP_052139390.1">
    <property type="nucleotide sequence ID" value="NZ_CP006905.1"/>
</dbReference>
<organism evidence="8 9">
    <name type="scientific">Clostridium baratii str. Sullivan</name>
    <dbReference type="NCBI Taxonomy" id="1415775"/>
    <lineage>
        <taxon>Bacteria</taxon>
        <taxon>Bacillati</taxon>
        <taxon>Bacillota</taxon>
        <taxon>Clostridia</taxon>
        <taxon>Eubacteriales</taxon>
        <taxon>Clostridiaceae</taxon>
        <taxon>Clostridium</taxon>
    </lineage>
</organism>
<dbReference type="SUPFAM" id="SSF51306">
    <property type="entry name" value="LexA/Signal peptidase"/>
    <property type="match status" value="1"/>
</dbReference>
<evidence type="ECO:0000313" key="8">
    <source>
        <dbReference type="EMBL" id="AIY82371.1"/>
    </source>
</evidence>
<feature type="transmembrane region" description="Helical" evidence="6">
    <location>
        <begin position="12"/>
        <end position="39"/>
    </location>
</feature>
<dbReference type="Gene3D" id="2.10.109.10">
    <property type="entry name" value="Umud Fragment, subunit A"/>
    <property type="match status" value="1"/>
</dbReference>
<dbReference type="AlphaFoldDB" id="A0A0A7FU75"/>
<dbReference type="OrthoDB" id="1648066at2"/>
<dbReference type="InterPro" id="IPR001733">
    <property type="entry name" value="Peptidase_S26B"/>
</dbReference>
<evidence type="ECO:0000256" key="5">
    <source>
        <dbReference type="NCBIfam" id="TIGR02228"/>
    </source>
</evidence>
<sequence>MSNNSKSKLIKNIISYIVIAIVFIFMVISILSNLGLLGYKFYDVLTGSMSPTINPGSLIIVKEIDDSEVKEGDVITFKGTSTSNLTTHRVVEVIEKNNSIKFQTKGDANDVLDPMLVDEGLLVGKVVFNVPYMGKVMSFINQYRVVIVVLIIAYLCFGTFYKGAKAIKNKD</sequence>
<dbReference type="InterPro" id="IPR019533">
    <property type="entry name" value="Peptidase_S26"/>
</dbReference>
<evidence type="ECO:0000256" key="3">
    <source>
        <dbReference type="ARBA" id="ARBA00022989"/>
    </source>
</evidence>
<dbReference type="Pfam" id="PF10502">
    <property type="entry name" value="Peptidase_S26"/>
    <property type="match status" value="1"/>
</dbReference>
<keyword evidence="3 6" id="KW-1133">Transmembrane helix</keyword>
<dbReference type="KEGG" id="cbv:U729_549"/>
<comment type="subcellular location">
    <subcellularLocation>
        <location evidence="1">Membrane</location>
    </subcellularLocation>
</comment>
<dbReference type="eggNOG" id="COG0681">
    <property type="taxonomic scope" value="Bacteria"/>
</dbReference>
<dbReference type="STRING" id="1561.NPD11_2442"/>
<dbReference type="HOGENOM" id="CLU_089996_2_1_9"/>
<dbReference type="PANTHER" id="PTHR10806:SF6">
    <property type="entry name" value="SIGNAL PEPTIDASE COMPLEX CATALYTIC SUBUNIT SEC11"/>
    <property type="match status" value="1"/>
</dbReference>
<dbReference type="Proteomes" id="UP000030635">
    <property type="component" value="Chromosome"/>
</dbReference>
<evidence type="ECO:0000256" key="4">
    <source>
        <dbReference type="ARBA" id="ARBA00023136"/>
    </source>
</evidence>
<dbReference type="PANTHER" id="PTHR10806">
    <property type="entry name" value="SIGNAL PEPTIDASE COMPLEX CATALYTIC SUBUNIT SEC11"/>
    <property type="match status" value="1"/>
</dbReference>
<dbReference type="NCBIfam" id="TIGR02228">
    <property type="entry name" value="sigpep_I_arch"/>
    <property type="match status" value="1"/>
</dbReference>
<evidence type="ECO:0000256" key="2">
    <source>
        <dbReference type="ARBA" id="ARBA00022692"/>
    </source>
</evidence>
<dbReference type="InterPro" id="IPR036286">
    <property type="entry name" value="LexA/Signal_pep-like_sf"/>
</dbReference>
<reference evidence="8 9" key="1">
    <citation type="journal article" date="2015" name="Infect. Genet. Evol.">
        <title>Genomic sequences of six botulinum neurotoxin-producing strains representing three clostridial species illustrate the mobility and diversity of botulinum neurotoxin genes.</title>
        <authorList>
            <person name="Smith T.J."/>
            <person name="Hill K.K."/>
            <person name="Xie G."/>
            <person name="Foley B.T."/>
            <person name="Williamson C.H."/>
            <person name="Foster J.T."/>
            <person name="Johnson S.L."/>
            <person name="Chertkov O."/>
            <person name="Teshima H."/>
            <person name="Gibbons H.S."/>
            <person name="Johnsky L.A."/>
            <person name="Karavis M.A."/>
            <person name="Smith L.A."/>
        </authorList>
    </citation>
    <scope>NUCLEOTIDE SEQUENCE [LARGE SCALE GENOMIC DNA]</scope>
    <source>
        <strain evidence="8">Sullivan</strain>
    </source>
</reference>
<proteinExistence type="predicted"/>
<evidence type="ECO:0000256" key="6">
    <source>
        <dbReference type="SAM" id="Phobius"/>
    </source>
</evidence>
<protein>
    <recommendedName>
        <fullName evidence="5">Signal peptidase I</fullName>
        <ecNumber evidence="5">3.4.21.89</ecNumber>
    </recommendedName>
</protein>
<gene>
    <name evidence="8" type="ORF">U729_549</name>
</gene>
<evidence type="ECO:0000256" key="1">
    <source>
        <dbReference type="ARBA" id="ARBA00004370"/>
    </source>
</evidence>
<keyword evidence="2 6" id="KW-0812">Transmembrane</keyword>
<evidence type="ECO:0000259" key="7">
    <source>
        <dbReference type="Pfam" id="PF10502"/>
    </source>
</evidence>
<dbReference type="EMBL" id="CP006905">
    <property type="protein sequence ID" value="AIY82371.1"/>
    <property type="molecule type" value="Genomic_DNA"/>
</dbReference>
<feature type="transmembrane region" description="Helical" evidence="6">
    <location>
        <begin position="143"/>
        <end position="161"/>
    </location>
</feature>
<dbReference type="GO" id="GO:0009003">
    <property type="term" value="F:signal peptidase activity"/>
    <property type="evidence" value="ECO:0007669"/>
    <property type="project" value="UniProtKB-EC"/>
</dbReference>
<dbReference type="GO" id="GO:0016020">
    <property type="term" value="C:membrane"/>
    <property type="evidence" value="ECO:0007669"/>
    <property type="project" value="UniProtKB-SubCell"/>
</dbReference>
<feature type="domain" description="Peptidase S26" evidence="7">
    <location>
        <begin position="14"/>
        <end position="82"/>
    </location>
</feature>
<dbReference type="EC" id="3.4.21.89" evidence="5"/>
<evidence type="ECO:0000313" key="9">
    <source>
        <dbReference type="Proteomes" id="UP000030635"/>
    </source>
</evidence>
<dbReference type="CDD" id="cd06530">
    <property type="entry name" value="S26_SPase_I"/>
    <property type="match status" value="1"/>
</dbReference>
<keyword evidence="4 6" id="KW-0472">Membrane</keyword>
<dbReference type="GO" id="GO:0006465">
    <property type="term" value="P:signal peptide processing"/>
    <property type="evidence" value="ECO:0007669"/>
    <property type="project" value="UniProtKB-UniRule"/>
</dbReference>
<name>A0A0A7FU75_9CLOT</name>
<dbReference type="GO" id="GO:0004252">
    <property type="term" value="F:serine-type endopeptidase activity"/>
    <property type="evidence" value="ECO:0007669"/>
    <property type="project" value="UniProtKB-UniRule"/>
</dbReference>
<accession>A0A0A7FU75</accession>
<dbReference type="PRINTS" id="PR00728">
    <property type="entry name" value="SIGNALPTASE"/>
</dbReference>
<keyword evidence="9" id="KW-1185">Reference proteome</keyword>
<keyword evidence="8" id="KW-0378">Hydrolase</keyword>